<evidence type="ECO:0000313" key="3">
    <source>
        <dbReference type="EMBL" id="ORY29661.1"/>
    </source>
</evidence>
<dbReference type="Pfam" id="PF01370">
    <property type="entry name" value="Epimerase"/>
    <property type="match status" value="1"/>
</dbReference>
<comment type="caution">
    <text evidence="3">The sequence shown here is derived from an EMBL/GenBank/DDBJ whole genome shotgun (WGS) entry which is preliminary data.</text>
</comment>
<dbReference type="InterPro" id="IPR050177">
    <property type="entry name" value="Lipid_A_modif_metabolic_enz"/>
</dbReference>
<sequence length="842" mass="92753">MPIRPPRPRILIASALLCALLVVLFHAPSHPTVQRYLSRPLPTRPSLVESSEADLTWDQGGVDLKSWKGIGIPWLGGSSGTKGHRKILITGGAGQLGRALLPSLIEAHDVHILDIVPRPSTLPTKVTYHRGSLLPSSSALPTLLNREAYDGIIHLGSISLDEWCESKLEECEAVNLGGTRRLMDALKAKEKAPWVVFGSRMADETTLGKMKAQAESIIEDAIESSRAILDSDEARPGLRGTILRFPQVYGYDHLTSIQSTFIPSLISAALTSLPIQYDQSIAPFDLVHVEDAVAGVIAAIHRLEEGQVGLYTVDFDTGRRYTQAELVEKVRRETGTMSPVRTIGQAETARPLEPEGIPTNDLGWAAETSLDEGLKRMVTALNEATHAYSTEYLAQHCSSNFLHPADERNHHLDRLEGCTVTLGFEHQEFLHHLKCSDGRHCTADGEYVSGYNWNATVWKIHRVQSKGKGSGKGKTRFMFAEEQGMGWLGVSAHDMEREGEVGLELFDFDDETREEEEGVVAFNVEVADDASYLRMTIPETGQQLRAMADATDDTTWFALESDLQRHFDMRMTVLCCHREGEWPLLLDDHESADIRFGSTGQIPFNSSRRSHLCQRAEQAVRHSSAPLANTQPPLRLSKSPNDWAIKDLPACWNDCSSPTICVQTGDCRCVTANSCPPRRDNPLLLLRKVAAAASGASSSPLGILKGYDPILAETVATLDFRDVLLPEARAAVAAHPEYLKVHVADGYEGQEQIESADCHNLQETHCFSADSIMYKALRHISVPAKEAEMVVLPVYQHCTGADFSLHDVMAFARQTIDGVESGDKPLSVIMTHDWGICIAFAW</sequence>
<protein>
    <recommendedName>
        <fullName evidence="2">NAD-dependent epimerase/dehydratase domain-containing protein</fullName>
    </recommendedName>
</protein>
<dbReference type="Gene3D" id="3.40.50.720">
    <property type="entry name" value="NAD(P)-binding Rossmann-like Domain"/>
    <property type="match status" value="1"/>
</dbReference>
<dbReference type="OrthoDB" id="331544at2759"/>
<dbReference type="AlphaFoldDB" id="A0A1Y2B4B9"/>
<evidence type="ECO:0000313" key="4">
    <source>
        <dbReference type="Proteomes" id="UP000193986"/>
    </source>
</evidence>
<feature type="signal peptide" evidence="1">
    <location>
        <begin position="1"/>
        <end position="31"/>
    </location>
</feature>
<accession>A0A1Y2B4B9</accession>
<dbReference type="EMBL" id="MCFC01000024">
    <property type="protein sequence ID" value="ORY29661.1"/>
    <property type="molecule type" value="Genomic_DNA"/>
</dbReference>
<proteinExistence type="predicted"/>
<keyword evidence="4" id="KW-1185">Reference proteome</keyword>
<feature type="domain" description="NAD-dependent epimerase/dehydratase" evidence="2">
    <location>
        <begin position="87"/>
        <end position="308"/>
    </location>
</feature>
<organism evidence="3 4">
    <name type="scientific">Naematelia encephala</name>
    <dbReference type="NCBI Taxonomy" id="71784"/>
    <lineage>
        <taxon>Eukaryota</taxon>
        <taxon>Fungi</taxon>
        <taxon>Dikarya</taxon>
        <taxon>Basidiomycota</taxon>
        <taxon>Agaricomycotina</taxon>
        <taxon>Tremellomycetes</taxon>
        <taxon>Tremellales</taxon>
        <taxon>Naemateliaceae</taxon>
        <taxon>Naematelia</taxon>
    </lineage>
</organism>
<dbReference type="PANTHER" id="PTHR43245">
    <property type="entry name" value="BIFUNCTIONAL POLYMYXIN RESISTANCE PROTEIN ARNA"/>
    <property type="match status" value="1"/>
</dbReference>
<dbReference type="InterPro" id="IPR001509">
    <property type="entry name" value="Epimerase_deHydtase"/>
</dbReference>
<dbReference type="Proteomes" id="UP000193986">
    <property type="component" value="Unassembled WGS sequence"/>
</dbReference>
<dbReference type="STRING" id="71784.A0A1Y2B4B9"/>
<dbReference type="SUPFAM" id="SSF51735">
    <property type="entry name" value="NAD(P)-binding Rossmann-fold domains"/>
    <property type="match status" value="1"/>
</dbReference>
<evidence type="ECO:0000259" key="2">
    <source>
        <dbReference type="Pfam" id="PF01370"/>
    </source>
</evidence>
<dbReference type="CDD" id="cd08946">
    <property type="entry name" value="SDR_e"/>
    <property type="match status" value="1"/>
</dbReference>
<feature type="chain" id="PRO_5012169230" description="NAD-dependent epimerase/dehydratase domain-containing protein" evidence="1">
    <location>
        <begin position="32"/>
        <end position="842"/>
    </location>
</feature>
<dbReference type="InterPro" id="IPR036291">
    <property type="entry name" value="NAD(P)-bd_dom_sf"/>
</dbReference>
<dbReference type="InParanoid" id="A0A1Y2B4B9"/>
<evidence type="ECO:0000256" key="1">
    <source>
        <dbReference type="SAM" id="SignalP"/>
    </source>
</evidence>
<gene>
    <name evidence="3" type="ORF">BCR39DRAFT_531489</name>
</gene>
<keyword evidence="1" id="KW-0732">Signal</keyword>
<reference evidence="3 4" key="1">
    <citation type="submission" date="2016-07" db="EMBL/GenBank/DDBJ databases">
        <title>Pervasive Adenine N6-methylation of Active Genes in Fungi.</title>
        <authorList>
            <consortium name="DOE Joint Genome Institute"/>
            <person name="Mondo S.J."/>
            <person name="Dannebaum R.O."/>
            <person name="Kuo R.C."/>
            <person name="Labutti K."/>
            <person name="Haridas S."/>
            <person name="Kuo A."/>
            <person name="Salamov A."/>
            <person name="Ahrendt S.R."/>
            <person name="Lipzen A."/>
            <person name="Sullivan W."/>
            <person name="Andreopoulos W.B."/>
            <person name="Clum A."/>
            <person name="Lindquist E."/>
            <person name="Daum C."/>
            <person name="Ramamoorthy G.K."/>
            <person name="Gryganskyi A."/>
            <person name="Culley D."/>
            <person name="Magnuson J.K."/>
            <person name="James T.Y."/>
            <person name="O'Malley M.A."/>
            <person name="Stajich J.E."/>
            <person name="Spatafora J.W."/>
            <person name="Visel A."/>
            <person name="Grigoriev I.V."/>
        </authorList>
    </citation>
    <scope>NUCLEOTIDE SEQUENCE [LARGE SCALE GENOMIC DNA]</scope>
    <source>
        <strain evidence="3 4">68-887.2</strain>
    </source>
</reference>
<name>A0A1Y2B4B9_9TREE</name>